<dbReference type="InterPro" id="IPR000792">
    <property type="entry name" value="Tscrpt_reg_LuxR_C"/>
</dbReference>
<dbReference type="Pfam" id="PF00196">
    <property type="entry name" value="GerE"/>
    <property type="match status" value="1"/>
</dbReference>
<dbReference type="InterPro" id="IPR011006">
    <property type="entry name" value="CheY-like_superfamily"/>
</dbReference>
<keyword evidence="2" id="KW-0238">DNA-binding</keyword>
<dbReference type="PROSITE" id="PS50110">
    <property type="entry name" value="RESPONSE_REGULATORY"/>
    <property type="match status" value="1"/>
</dbReference>
<dbReference type="PANTHER" id="PTHR45566:SF1">
    <property type="entry name" value="HTH-TYPE TRANSCRIPTIONAL REGULATOR YHJB-RELATED"/>
    <property type="match status" value="1"/>
</dbReference>
<dbReference type="GO" id="GO:0003677">
    <property type="term" value="F:DNA binding"/>
    <property type="evidence" value="ECO:0007669"/>
    <property type="project" value="UniProtKB-KW"/>
</dbReference>
<keyword evidence="1 3" id="KW-0597">Phosphoprotein</keyword>
<dbReference type="AlphaFoldDB" id="A0A081RG49"/>
<dbReference type="RefSeq" id="WP_037449361.1">
    <property type="nucleotide sequence ID" value="NZ_JFHR01000012.1"/>
</dbReference>
<evidence type="ECO:0000256" key="2">
    <source>
        <dbReference type="ARBA" id="ARBA00023125"/>
    </source>
</evidence>
<dbReference type="InterPro" id="IPR036388">
    <property type="entry name" value="WH-like_DNA-bd_sf"/>
</dbReference>
<feature type="modified residue" description="4-aspartylphosphate" evidence="3">
    <location>
        <position position="54"/>
    </location>
</feature>
<evidence type="ECO:0000313" key="7">
    <source>
        <dbReference type="Proteomes" id="UP000028411"/>
    </source>
</evidence>
<dbReference type="PROSITE" id="PS50043">
    <property type="entry name" value="HTH_LUXR_2"/>
    <property type="match status" value="1"/>
</dbReference>
<gene>
    <name evidence="6" type="ORF">BV95_01460</name>
</gene>
<dbReference type="Pfam" id="PF00072">
    <property type="entry name" value="Response_reg"/>
    <property type="match status" value="1"/>
</dbReference>
<dbReference type="PROSITE" id="PS00622">
    <property type="entry name" value="HTH_LUXR_1"/>
    <property type="match status" value="1"/>
</dbReference>
<dbReference type="OrthoDB" id="9782896at2"/>
<dbReference type="eggNOG" id="COG2197">
    <property type="taxonomic scope" value="Bacteria"/>
</dbReference>
<dbReference type="Gene3D" id="1.10.10.10">
    <property type="entry name" value="Winged helix-like DNA-binding domain superfamily/Winged helix DNA-binding domain"/>
    <property type="match status" value="1"/>
</dbReference>
<dbReference type="PANTHER" id="PTHR45566">
    <property type="entry name" value="HTH-TYPE TRANSCRIPTIONAL REGULATOR YHJB-RELATED"/>
    <property type="match status" value="1"/>
</dbReference>
<dbReference type="GO" id="GO:0006355">
    <property type="term" value="P:regulation of DNA-templated transcription"/>
    <property type="evidence" value="ECO:0007669"/>
    <property type="project" value="InterPro"/>
</dbReference>
<feature type="domain" description="Response regulatory" evidence="5">
    <location>
        <begin position="4"/>
        <end position="119"/>
    </location>
</feature>
<dbReference type="InterPro" id="IPR051015">
    <property type="entry name" value="EvgA-like"/>
</dbReference>
<dbReference type="InterPro" id="IPR016032">
    <property type="entry name" value="Sig_transdc_resp-reg_C-effctor"/>
</dbReference>
<evidence type="ECO:0000259" key="5">
    <source>
        <dbReference type="PROSITE" id="PS50110"/>
    </source>
</evidence>
<dbReference type="SUPFAM" id="SSF46894">
    <property type="entry name" value="C-terminal effector domain of the bipartite response regulators"/>
    <property type="match status" value="1"/>
</dbReference>
<accession>A0A081RG49</accession>
<dbReference type="CDD" id="cd06170">
    <property type="entry name" value="LuxR_C_like"/>
    <property type="match status" value="1"/>
</dbReference>
<evidence type="ECO:0000256" key="3">
    <source>
        <dbReference type="PROSITE-ProRule" id="PRU00169"/>
    </source>
</evidence>
<evidence type="ECO:0000313" key="6">
    <source>
        <dbReference type="EMBL" id="KEQ54172.1"/>
    </source>
</evidence>
<dbReference type="Gene3D" id="3.40.50.2300">
    <property type="match status" value="1"/>
</dbReference>
<dbReference type="InterPro" id="IPR058245">
    <property type="entry name" value="NreC/VraR/RcsB-like_REC"/>
</dbReference>
<dbReference type="Proteomes" id="UP000028411">
    <property type="component" value="Unassembled WGS sequence"/>
</dbReference>
<reference evidence="6 7" key="1">
    <citation type="submission" date="2014-02" db="EMBL/GenBank/DDBJ databases">
        <title>Whole genome sequence of Sphingobium chlorophenolicum NBRC 16172.</title>
        <authorList>
            <person name="Gan H.M."/>
            <person name="Gan H.Y."/>
            <person name="Chew T.H."/>
            <person name="Savka M.A."/>
        </authorList>
    </citation>
    <scope>NUCLEOTIDE SEQUENCE [LARGE SCALE GENOMIC DNA]</scope>
    <source>
        <strain evidence="6 7">NBRC 16172</strain>
    </source>
</reference>
<proteinExistence type="predicted"/>
<dbReference type="PATRIC" id="fig|46429.4.peg.1423"/>
<sequence length="219" mass="23695">MMAQIAIVDDHPIFLDGMAQFLNSHGHDILFCARSVEEALERMETGEPDLLILDVSMKSGGGLAILSALRNGGSTVPVIFMTVHIRPEQTLEAIKLGVDGVVLKDSDPNELLSCIQQVMGGNKSIAPFVMEQALVHSISAPANEANVLAALTDRELEIAGLIRAGLRNREIAGRCGLTEGTVKVHLHSIFQKLNIKSRSELIIMMMSMDSEMPAVGMEH</sequence>
<dbReference type="InterPro" id="IPR001789">
    <property type="entry name" value="Sig_transdc_resp-reg_receiver"/>
</dbReference>
<dbReference type="SMART" id="SM00448">
    <property type="entry name" value="REC"/>
    <property type="match status" value="1"/>
</dbReference>
<dbReference type="EMBL" id="JFHR01000012">
    <property type="protein sequence ID" value="KEQ54172.1"/>
    <property type="molecule type" value="Genomic_DNA"/>
</dbReference>
<protein>
    <submittedName>
        <fullName evidence="6">NagC family transcriptional regulator</fullName>
    </submittedName>
</protein>
<dbReference type="SMART" id="SM00421">
    <property type="entry name" value="HTH_LUXR"/>
    <property type="match status" value="1"/>
</dbReference>
<comment type="caution">
    <text evidence="6">The sequence shown here is derived from an EMBL/GenBank/DDBJ whole genome shotgun (WGS) entry which is preliminary data.</text>
</comment>
<organism evidence="6 7">
    <name type="scientific">Sphingobium chlorophenolicum</name>
    <dbReference type="NCBI Taxonomy" id="46429"/>
    <lineage>
        <taxon>Bacteria</taxon>
        <taxon>Pseudomonadati</taxon>
        <taxon>Pseudomonadota</taxon>
        <taxon>Alphaproteobacteria</taxon>
        <taxon>Sphingomonadales</taxon>
        <taxon>Sphingomonadaceae</taxon>
        <taxon>Sphingobium</taxon>
    </lineage>
</organism>
<evidence type="ECO:0000256" key="1">
    <source>
        <dbReference type="ARBA" id="ARBA00022553"/>
    </source>
</evidence>
<dbReference type="SUPFAM" id="SSF52172">
    <property type="entry name" value="CheY-like"/>
    <property type="match status" value="1"/>
</dbReference>
<name>A0A081RG49_SPHCR</name>
<dbReference type="PRINTS" id="PR00038">
    <property type="entry name" value="HTHLUXR"/>
</dbReference>
<evidence type="ECO:0000259" key="4">
    <source>
        <dbReference type="PROSITE" id="PS50043"/>
    </source>
</evidence>
<feature type="domain" description="HTH luxR-type" evidence="4">
    <location>
        <begin position="144"/>
        <end position="209"/>
    </location>
</feature>
<dbReference type="GO" id="GO:0000160">
    <property type="term" value="P:phosphorelay signal transduction system"/>
    <property type="evidence" value="ECO:0007669"/>
    <property type="project" value="InterPro"/>
</dbReference>
<dbReference type="CDD" id="cd17535">
    <property type="entry name" value="REC_NarL-like"/>
    <property type="match status" value="1"/>
</dbReference>